<comment type="caution">
    <text evidence="2">The sequence shown here is derived from an EMBL/GenBank/DDBJ whole genome shotgun (WGS) entry which is preliminary data.</text>
</comment>
<accession>A0A9Q3H1Z7</accession>
<protein>
    <submittedName>
        <fullName evidence="2">Uncharacterized protein</fullName>
    </submittedName>
</protein>
<dbReference type="EMBL" id="AVOT02009829">
    <property type="protein sequence ID" value="MBW0488888.1"/>
    <property type="molecule type" value="Genomic_DNA"/>
</dbReference>
<dbReference type="AlphaFoldDB" id="A0A9Q3H1Z7"/>
<dbReference type="Proteomes" id="UP000765509">
    <property type="component" value="Unassembled WGS sequence"/>
</dbReference>
<name>A0A9Q3H1Z7_9BASI</name>
<sequence>MSTVIYPPSEDRGDLHLKYCEQKQKAAGVICQSLNTNNRANFLNRNNEKDPIALYNVIINYYQSNQSTNQARVFCNLLSISCKDNKINDFISKIRIQLMYLNSVRIRVGNPIISSVVDISDELLAKIIVSKLSQGYDGLKRLIYEQRPLLTDKIIAKINDYIRDSGNPSNTTSNNIKNKSAFFNKRGHFCKNGVPNPLKKHLAEDCRQLKKKKGKKNSSHKSEKVKHTQAIQFEESDLSDNESHVVKFSKAFKASSNSSESSIYLDSAASCHMVGGSLDSFHNFKRGLFRVETANGS</sequence>
<reference evidence="2" key="1">
    <citation type="submission" date="2021-03" db="EMBL/GenBank/DDBJ databases">
        <title>Draft genome sequence of rust myrtle Austropuccinia psidii MF-1, a brazilian biotype.</title>
        <authorList>
            <person name="Quecine M.C."/>
            <person name="Pachon D.M.R."/>
            <person name="Bonatelli M.L."/>
            <person name="Correr F.H."/>
            <person name="Franceschini L.M."/>
            <person name="Leite T.F."/>
            <person name="Margarido G.R.A."/>
            <person name="Almeida C.A."/>
            <person name="Ferrarezi J.A."/>
            <person name="Labate C.A."/>
        </authorList>
    </citation>
    <scope>NUCLEOTIDE SEQUENCE</scope>
    <source>
        <strain evidence="2">MF-1</strain>
    </source>
</reference>
<evidence type="ECO:0000313" key="3">
    <source>
        <dbReference type="Proteomes" id="UP000765509"/>
    </source>
</evidence>
<keyword evidence="3" id="KW-1185">Reference proteome</keyword>
<evidence type="ECO:0000313" key="2">
    <source>
        <dbReference type="EMBL" id="MBW0488888.1"/>
    </source>
</evidence>
<feature type="region of interest" description="Disordered" evidence="1">
    <location>
        <begin position="210"/>
        <end position="229"/>
    </location>
</feature>
<organism evidence="2 3">
    <name type="scientific">Austropuccinia psidii MF-1</name>
    <dbReference type="NCBI Taxonomy" id="1389203"/>
    <lineage>
        <taxon>Eukaryota</taxon>
        <taxon>Fungi</taxon>
        <taxon>Dikarya</taxon>
        <taxon>Basidiomycota</taxon>
        <taxon>Pucciniomycotina</taxon>
        <taxon>Pucciniomycetes</taxon>
        <taxon>Pucciniales</taxon>
        <taxon>Sphaerophragmiaceae</taxon>
        <taxon>Austropuccinia</taxon>
    </lineage>
</organism>
<feature type="compositionally biased region" description="Basic residues" evidence="1">
    <location>
        <begin position="210"/>
        <end position="219"/>
    </location>
</feature>
<gene>
    <name evidence="2" type="ORF">O181_028603</name>
</gene>
<proteinExistence type="predicted"/>
<evidence type="ECO:0000256" key="1">
    <source>
        <dbReference type="SAM" id="MobiDB-lite"/>
    </source>
</evidence>